<dbReference type="EMBL" id="BSTI01000001">
    <property type="protein sequence ID" value="GLY63968.1"/>
    <property type="molecule type" value="Genomic_DNA"/>
</dbReference>
<evidence type="ECO:0000313" key="7">
    <source>
        <dbReference type="EMBL" id="GLY63968.1"/>
    </source>
</evidence>
<dbReference type="GO" id="GO:0000917">
    <property type="term" value="P:division septum assembly"/>
    <property type="evidence" value="ECO:0007669"/>
    <property type="project" value="UniProtKB-KW"/>
</dbReference>
<dbReference type="GO" id="GO:0030435">
    <property type="term" value="P:sporulation resulting in formation of a cellular spore"/>
    <property type="evidence" value="ECO:0007669"/>
    <property type="project" value="UniProtKB-KW"/>
</dbReference>
<evidence type="ECO:0000256" key="3">
    <source>
        <dbReference type="ARBA" id="ARBA00022618"/>
    </source>
</evidence>
<gene>
    <name evidence="7" type="ORF">Atai01_05870</name>
</gene>
<keyword evidence="8" id="KW-1185">Reference proteome</keyword>
<dbReference type="Pfam" id="PF04686">
    <property type="entry name" value="SsgA"/>
    <property type="match status" value="1"/>
</dbReference>
<keyword evidence="3" id="KW-0132">Cell division</keyword>
<dbReference type="Proteomes" id="UP001165136">
    <property type="component" value="Unassembled WGS sequence"/>
</dbReference>
<comment type="subcellular location">
    <subcellularLocation>
        <location evidence="1">Cell septum</location>
    </subcellularLocation>
</comment>
<keyword evidence="6" id="KW-0131">Cell cycle</keyword>
<name>A0A9W6VAM8_9PSEU</name>
<organism evidence="7 8">
    <name type="scientific">Amycolatopsis taiwanensis</name>
    <dbReference type="NCBI Taxonomy" id="342230"/>
    <lineage>
        <taxon>Bacteria</taxon>
        <taxon>Bacillati</taxon>
        <taxon>Actinomycetota</taxon>
        <taxon>Actinomycetes</taxon>
        <taxon>Pseudonocardiales</taxon>
        <taxon>Pseudonocardiaceae</taxon>
        <taxon>Amycolatopsis</taxon>
    </lineage>
</organism>
<dbReference type="GO" id="GO:0030428">
    <property type="term" value="C:cell septum"/>
    <property type="evidence" value="ECO:0007669"/>
    <property type="project" value="UniProtKB-SubCell"/>
</dbReference>
<reference evidence="7" key="1">
    <citation type="submission" date="2023-03" db="EMBL/GenBank/DDBJ databases">
        <title>Amycolatopsis taiwanensis NBRC 103393.</title>
        <authorList>
            <person name="Ichikawa N."/>
            <person name="Sato H."/>
            <person name="Tonouchi N."/>
        </authorList>
    </citation>
    <scope>NUCLEOTIDE SEQUENCE</scope>
    <source>
        <strain evidence="7">NBRC 103393</strain>
    </source>
</reference>
<dbReference type="AlphaFoldDB" id="A0A9W6VAM8"/>
<protein>
    <submittedName>
        <fullName evidence="7">Sporulation protein SsgA</fullName>
    </submittedName>
</protein>
<comment type="caution">
    <text evidence="7">The sequence shown here is derived from an EMBL/GenBank/DDBJ whole genome shotgun (WGS) entry which is preliminary data.</text>
</comment>
<dbReference type="Gene3D" id="2.30.31.20">
    <property type="entry name" value="Sporulation-specific cell division protein SsgB"/>
    <property type="match status" value="1"/>
</dbReference>
<dbReference type="RefSeq" id="WP_027942505.1">
    <property type="nucleotide sequence ID" value="NZ_BSTI01000001.1"/>
</dbReference>
<evidence type="ECO:0000256" key="5">
    <source>
        <dbReference type="ARBA" id="ARBA00023210"/>
    </source>
</evidence>
<evidence type="ECO:0000256" key="2">
    <source>
        <dbReference type="ARBA" id="ARBA00009323"/>
    </source>
</evidence>
<evidence type="ECO:0000313" key="8">
    <source>
        <dbReference type="Proteomes" id="UP001165136"/>
    </source>
</evidence>
<comment type="similarity">
    <text evidence="2">Belongs to the SsgA family.</text>
</comment>
<sequence length="134" mass="14859">MSCDTVTRSQFVSLNGSTAPVLSRLSYVASEPFSVNIAFRTDRGQWVEWTFARDLLVTGLSQPAGIGDVRVRPDLAADENIVLLEIESPDGYALVEIEREDIERFIQASAEVVPFGMESERFDIDAFIAEITNV</sequence>
<proteinExistence type="inferred from homology"/>
<accession>A0A9W6VAM8</accession>
<dbReference type="InterPro" id="IPR006776">
    <property type="entry name" value="SsgB"/>
</dbReference>
<keyword evidence="5" id="KW-0717">Septation</keyword>
<keyword evidence="4" id="KW-0749">Sporulation</keyword>
<evidence type="ECO:0000256" key="4">
    <source>
        <dbReference type="ARBA" id="ARBA00022969"/>
    </source>
</evidence>
<dbReference type="InterPro" id="IPR038658">
    <property type="entry name" value="SsgB_sf"/>
</dbReference>
<evidence type="ECO:0000256" key="1">
    <source>
        <dbReference type="ARBA" id="ARBA00004431"/>
    </source>
</evidence>
<evidence type="ECO:0000256" key="6">
    <source>
        <dbReference type="ARBA" id="ARBA00023306"/>
    </source>
</evidence>